<accession>A0A238LEQ2</accession>
<evidence type="ECO:0000313" key="2">
    <source>
        <dbReference type="Proteomes" id="UP000201613"/>
    </source>
</evidence>
<dbReference type="Proteomes" id="UP000201613">
    <property type="component" value="Unassembled WGS sequence"/>
</dbReference>
<name>A0A238LEQ2_9RHOB</name>
<organism evidence="1 2">
    <name type="scientific">Flavimaricola marinus</name>
    <dbReference type="NCBI Taxonomy" id="1819565"/>
    <lineage>
        <taxon>Bacteria</taxon>
        <taxon>Pseudomonadati</taxon>
        <taxon>Pseudomonadota</taxon>
        <taxon>Alphaproteobacteria</taxon>
        <taxon>Rhodobacterales</taxon>
        <taxon>Paracoccaceae</taxon>
        <taxon>Flavimaricola</taxon>
    </lineage>
</organism>
<dbReference type="AlphaFoldDB" id="A0A238LEQ2"/>
<reference evidence="1 2" key="1">
    <citation type="submission" date="2017-05" db="EMBL/GenBank/DDBJ databases">
        <authorList>
            <person name="Song R."/>
            <person name="Chenine A.L."/>
            <person name="Ruprecht R.M."/>
        </authorList>
    </citation>
    <scope>NUCLEOTIDE SEQUENCE [LARGE SCALE GENOMIC DNA]</scope>
    <source>
        <strain evidence="1 2">CECT 8899</strain>
    </source>
</reference>
<gene>
    <name evidence="1" type="ORF">LOM8899_02337</name>
</gene>
<dbReference type="EMBL" id="FXZK01000004">
    <property type="protein sequence ID" value="SMY08187.1"/>
    <property type="molecule type" value="Genomic_DNA"/>
</dbReference>
<proteinExistence type="predicted"/>
<evidence type="ECO:0000313" key="1">
    <source>
        <dbReference type="EMBL" id="SMY08187.1"/>
    </source>
</evidence>
<sequence length="105" mass="11804">MILKMTPADELASLRAQIRKLARREAQLRFDFASGKLPTTGMNCKVTVSTKRHKVFCKELLPDHVLADPRFWQMQETQWVDVKAPTVTATHDAAPLTGPAASRMQ</sequence>
<dbReference type="OrthoDB" id="7689895at2"/>
<protein>
    <submittedName>
        <fullName evidence="1">Uncharacterized protein</fullName>
    </submittedName>
</protein>
<keyword evidence="2" id="KW-1185">Reference proteome</keyword>
<dbReference type="RefSeq" id="WP_093992391.1">
    <property type="nucleotide sequence ID" value="NZ_FXZK01000004.1"/>
</dbReference>